<evidence type="ECO:0000256" key="1">
    <source>
        <dbReference type="SAM" id="MobiDB-lite"/>
    </source>
</evidence>
<dbReference type="EMBL" id="HG529582">
    <property type="protein sequence ID" value="CDI53541.1"/>
    <property type="molecule type" value="Genomic_DNA"/>
</dbReference>
<sequence>MQSTSAAIAAAAFSGADLGVRANSTKGSDSAAKNNSSPTSGALSNNGFDTIVAETWLQSRWKSIQSQKPETYKAPAGTGGSAWGPNKKTITERFTNDLLKASTANAGR</sequence>
<feature type="compositionally biased region" description="Polar residues" evidence="1">
    <location>
        <begin position="22"/>
        <end position="45"/>
    </location>
</feature>
<reference evidence="2" key="1">
    <citation type="journal article" date="2014" name="Genome Biol. Evol.">
        <title>Gene Loss Rather Than Gene Gain Is Associated with a Host Jump from Monocots to Dicots in the Smut Fungus Melanopsichium pennsylvanicum.</title>
        <authorList>
            <person name="Sharma R."/>
            <person name="Mishra B."/>
            <person name="Runge F."/>
            <person name="Thines M."/>
        </authorList>
    </citation>
    <scope>NUCLEOTIDE SEQUENCE</scope>
    <source>
        <strain evidence="2">4</strain>
    </source>
</reference>
<name>A0A077R3L1_9BASI</name>
<evidence type="ECO:0000313" key="2">
    <source>
        <dbReference type="EMBL" id="CDI53541.1"/>
    </source>
</evidence>
<accession>A0A077R3L1</accession>
<proteinExistence type="predicted"/>
<organism evidence="2">
    <name type="scientific">Melanopsichium pennsylvanicum 4</name>
    <dbReference type="NCBI Taxonomy" id="1398559"/>
    <lineage>
        <taxon>Eukaryota</taxon>
        <taxon>Fungi</taxon>
        <taxon>Dikarya</taxon>
        <taxon>Basidiomycota</taxon>
        <taxon>Ustilaginomycotina</taxon>
        <taxon>Ustilaginomycetes</taxon>
        <taxon>Ustilaginales</taxon>
        <taxon>Ustilaginaceae</taxon>
        <taxon>Melanopsichium</taxon>
    </lineage>
</organism>
<feature type="region of interest" description="Disordered" evidence="1">
    <location>
        <begin position="65"/>
        <end position="88"/>
    </location>
</feature>
<dbReference type="AlphaFoldDB" id="A0A077R3L1"/>
<feature type="region of interest" description="Disordered" evidence="1">
    <location>
        <begin position="19"/>
        <end position="45"/>
    </location>
</feature>
<protein>
    <submittedName>
        <fullName evidence="2">Uncharacterized protein</fullName>
    </submittedName>
</protein>